<evidence type="ECO:0000313" key="2">
    <source>
        <dbReference type="EMBL" id="RDV29006.1"/>
    </source>
</evidence>
<proteinExistence type="predicted"/>
<evidence type="ECO:0000313" key="3">
    <source>
        <dbReference type="Proteomes" id="UP000256561"/>
    </source>
</evidence>
<dbReference type="RefSeq" id="WP_115591297.1">
    <property type="nucleotide sequence ID" value="NZ_QRHA01000001.1"/>
</dbReference>
<keyword evidence="1" id="KW-0732">Signal</keyword>
<sequence length="177" mass="20321">MRAIILLLLVFVAGCSHSPDGKDYLGQTPKFDIERFFDGPVRAWGIVQNRSGEVVQRFVVDIDGYREGNAIRLDERFTYQLGEGPESRTWLIRKLADGSYQGQANDIEGMATGQPYGNAFRFHYEMDLPVDDTSYMVSFDDWFFALGEDTMMNRSYIRKFGLVMAEVTIFMQKQPQN</sequence>
<feature type="signal peptide" evidence="1">
    <location>
        <begin position="1"/>
        <end position="18"/>
    </location>
</feature>
<dbReference type="AlphaFoldDB" id="A0A3D8MEG4"/>
<dbReference type="InterPro" id="IPR024409">
    <property type="entry name" value="DUF3833"/>
</dbReference>
<evidence type="ECO:0000256" key="1">
    <source>
        <dbReference type="SAM" id="SignalP"/>
    </source>
</evidence>
<keyword evidence="3" id="KW-1185">Reference proteome</keyword>
<comment type="caution">
    <text evidence="2">The sequence shown here is derived from an EMBL/GenBank/DDBJ whole genome shotgun (WGS) entry which is preliminary data.</text>
</comment>
<dbReference type="Proteomes" id="UP000256561">
    <property type="component" value="Unassembled WGS sequence"/>
</dbReference>
<dbReference type="Pfam" id="PF12915">
    <property type="entry name" value="DUF3833"/>
    <property type="match status" value="1"/>
</dbReference>
<name>A0A3D8MEG4_9ALTE</name>
<dbReference type="PROSITE" id="PS51257">
    <property type="entry name" value="PROKAR_LIPOPROTEIN"/>
    <property type="match status" value="1"/>
</dbReference>
<protein>
    <submittedName>
        <fullName evidence="2">DUF3833 domain-containing protein</fullName>
    </submittedName>
</protein>
<dbReference type="EMBL" id="QRHA01000001">
    <property type="protein sequence ID" value="RDV29006.1"/>
    <property type="molecule type" value="Genomic_DNA"/>
</dbReference>
<organism evidence="2 3">
    <name type="scientific">Alteromonas aestuariivivens</name>
    <dbReference type="NCBI Taxonomy" id="1938339"/>
    <lineage>
        <taxon>Bacteria</taxon>
        <taxon>Pseudomonadati</taxon>
        <taxon>Pseudomonadota</taxon>
        <taxon>Gammaproteobacteria</taxon>
        <taxon>Alteromonadales</taxon>
        <taxon>Alteromonadaceae</taxon>
        <taxon>Alteromonas/Salinimonas group</taxon>
        <taxon>Alteromonas</taxon>
    </lineage>
</organism>
<reference evidence="3" key="1">
    <citation type="submission" date="2018-08" db="EMBL/GenBank/DDBJ databases">
        <authorList>
            <person name="Zhang J."/>
            <person name="Du Z.-J."/>
        </authorList>
    </citation>
    <scope>NUCLEOTIDE SEQUENCE [LARGE SCALE GENOMIC DNA]</scope>
    <source>
        <strain evidence="3">KCTC 52655</strain>
    </source>
</reference>
<feature type="chain" id="PRO_5017717295" evidence="1">
    <location>
        <begin position="19"/>
        <end position="177"/>
    </location>
</feature>
<accession>A0A3D8MEG4</accession>
<dbReference type="OrthoDB" id="5296954at2"/>
<gene>
    <name evidence="2" type="ORF">DXV75_00625</name>
</gene>